<dbReference type="Pfam" id="PF02714">
    <property type="entry name" value="RSN1_7TM"/>
    <property type="match status" value="1"/>
</dbReference>
<dbReference type="GO" id="GO:0005227">
    <property type="term" value="F:calcium-activated cation channel activity"/>
    <property type="evidence" value="ECO:0007669"/>
    <property type="project" value="InterPro"/>
</dbReference>
<evidence type="ECO:0000256" key="1">
    <source>
        <dbReference type="ARBA" id="ARBA00004141"/>
    </source>
</evidence>
<gene>
    <name evidence="12" type="ORF">K461DRAFT_259704</name>
</gene>
<dbReference type="InterPro" id="IPR032880">
    <property type="entry name" value="CSC1/OSCA1-like_N"/>
</dbReference>
<evidence type="ECO:0000259" key="10">
    <source>
        <dbReference type="Pfam" id="PF13967"/>
    </source>
</evidence>
<reference evidence="12" key="1">
    <citation type="journal article" date="2020" name="Stud. Mycol.">
        <title>101 Dothideomycetes genomes: a test case for predicting lifestyles and emergence of pathogens.</title>
        <authorList>
            <person name="Haridas S."/>
            <person name="Albert R."/>
            <person name="Binder M."/>
            <person name="Bloem J."/>
            <person name="Labutti K."/>
            <person name="Salamov A."/>
            <person name="Andreopoulos B."/>
            <person name="Baker S."/>
            <person name="Barry K."/>
            <person name="Bills G."/>
            <person name="Bluhm B."/>
            <person name="Cannon C."/>
            <person name="Castanera R."/>
            <person name="Culley D."/>
            <person name="Daum C."/>
            <person name="Ezra D."/>
            <person name="Gonzalez J."/>
            <person name="Henrissat B."/>
            <person name="Kuo A."/>
            <person name="Liang C."/>
            <person name="Lipzen A."/>
            <person name="Lutzoni F."/>
            <person name="Magnuson J."/>
            <person name="Mondo S."/>
            <person name="Nolan M."/>
            <person name="Ohm R."/>
            <person name="Pangilinan J."/>
            <person name="Park H.-J."/>
            <person name="Ramirez L."/>
            <person name="Alfaro M."/>
            <person name="Sun H."/>
            <person name="Tritt A."/>
            <person name="Yoshinaga Y."/>
            <person name="Zwiers L.-H."/>
            <person name="Turgeon B."/>
            <person name="Goodwin S."/>
            <person name="Spatafora J."/>
            <person name="Crous P."/>
            <person name="Grigoriev I."/>
        </authorList>
    </citation>
    <scope>NUCLEOTIDE SEQUENCE</scope>
    <source>
        <strain evidence="12">CBS 260.36</strain>
    </source>
</reference>
<evidence type="ECO:0000256" key="5">
    <source>
        <dbReference type="ARBA" id="ARBA00022989"/>
    </source>
</evidence>
<feature type="region of interest" description="Disordered" evidence="7">
    <location>
        <begin position="818"/>
        <end position="842"/>
    </location>
</feature>
<keyword evidence="3" id="KW-0813">Transport</keyword>
<evidence type="ECO:0000256" key="7">
    <source>
        <dbReference type="SAM" id="MobiDB-lite"/>
    </source>
</evidence>
<feature type="transmembrane region" description="Helical" evidence="8">
    <location>
        <begin position="538"/>
        <end position="562"/>
    </location>
</feature>
<feature type="transmembrane region" description="Helical" evidence="8">
    <location>
        <begin position="706"/>
        <end position="723"/>
    </location>
</feature>
<feature type="transmembrane region" description="Helical" evidence="8">
    <location>
        <begin position="26"/>
        <end position="47"/>
    </location>
</feature>
<dbReference type="InterPro" id="IPR027815">
    <property type="entry name" value="CSC1/OSCA1-like_cyt"/>
</dbReference>
<feature type="compositionally biased region" description="Basic and acidic residues" evidence="7">
    <location>
        <begin position="299"/>
        <end position="319"/>
    </location>
</feature>
<dbReference type="InterPro" id="IPR045122">
    <property type="entry name" value="Csc1-like"/>
</dbReference>
<evidence type="ECO:0000313" key="12">
    <source>
        <dbReference type="EMBL" id="KAF2149830.1"/>
    </source>
</evidence>
<feature type="transmembrane region" description="Helical" evidence="8">
    <location>
        <begin position="665"/>
        <end position="685"/>
    </location>
</feature>
<feature type="domain" description="CSC1/OSCA1-like 7TM region" evidence="9">
    <location>
        <begin position="442"/>
        <end position="719"/>
    </location>
</feature>
<dbReference type="Pfam" id="PF14703">
    <property type="entry name" value="PHM7_cyt"/>
    <property type="match status" value="1"/>
</dbReference>
<evidence type="ECO:0000313" key="13">
    <source>
        <dbReference type="Proteomes" id="UP000799439"/>
    </source>
</evidence>
<keyword evidence="5 8" id="KW-1133">Transmembrane helix</keyword>
<name>A0A9P4IY26_9PEZI</name>
<sequence>MDDFSTYNDFDDLSGRSSTRGTIDQIILALVLGLGSFLGFCILRPRWNGLFAARKTRKEDTRNLPELPNSFLGWMIPLWRITDQQVLASAGLDAYVFLRFFRMASKYLAIACFFALAVIKPVHDVYDDGKGDKDDGNATSIFATTRRFKVRRSMQFNLMEGGNSTHGGNGTSPEDDYYWIIEADYLWMYLVFAYLFSILLMYMIVSNTRQVIEVRQEYLGTQTTKTDRTIRLSGIPADLQSEEKIKQFMEELDIGKVESVTLCKDWAELDELVVERNNILRKLETALVSHHGSQGSAPERGRSQDPRSEVRGPDETYHDDPDEEANLLNGNHQPHVSEHAENRPTKTIRYGRFWLQSKQVDAIDYYQEKLRRADDRIAELRQKEFSTTPLAFITMDSVAACQMAVQAVLDPSPLQLLANQSPAPADIVWENTYLSRRHRMFRAWSITALIVILTVFWSALLVPIATALNTATIRKVIPPLGDWLDNHEFVKSLVKTQLPTIIASLLNVAVPYLYDWLANCQGMTSRADIEMSVISKNFFFTFFNFFVVFTVLGTAANAFSLFSDIEKRLKNTTILLHGLAQSLSKLIDFYTNFLILQAFGLLPLKLLQVGALSLYPIYKFMAKTPRDYSELVQPATFSYGLFLPQTLLIFDICLVYSVLRDSWKVLLCGLAYFLIGGFVYKYQLLYAMDQRQHSTGRSWIMMCDRILVGLIVFQLTVGGQVLLKNIDARGALLLPLLIGTIWFSYAYNKTYRPLMRFIALKSVRRTEHLDFPSFTDSEEIPEDMARWRDVSETRSRNTDHSREEKMRFINPNLVIPLEQPWTSGKGRSRASSAHPAQTDDLA</sequence>
<keyword evidence="13" id="KW-1185">Reference proteome</keyword>
<evidence type="ECO:0000259" key="11">
    <source>
        <dbReference type="Pfam" id="PF14703"/>
    </source>
</evidence>
<comment type="similarity">
    <text evidence="2">Belongs to the CSC1 (TC 1.A.17) family.</text>
</comment>
<keyword evidence="4 8" id="KW-0812">Transmembrane</keyword>
<dbReference type="OrthoDB" id="1689567at2759"/>
<dbReference type="PANTHER" id="PTHR13018">
    <property type="entry name" value="PROBABLE MEMBRANE PROTEIN DUF221-RELATED"/>
    <property type="match status" value="1"/>
</dbReference>
<feature type="transmembrane region" description="Helical" evidence="8">
    <location>
        <begin position="107"/>
        <end position="123"/>
    </location>
</feature>
<dbReference type="AlphaFoldDB" id="A0A9P4IY26"/>
<dbReference type="Pfam" id="PF13967">
    <property type="entry name" value="RSN1_TM"/>
    <property type="match status" value="1"/>
</dbReference>
<evidence type="ECO:0000256" key="6">
    <source>
        <dbReference type="ARBA" id="ARBA00023136"/>
    </source>
</evidence>
<comment type="caution">
    <text evidence="12">The sequence shown here is derived from an EMBL/GenBank/DDBJ whole genome shotgun (WGS) entry which is preliminary data.</text>
</comment>
<feature type="transmembrane region" description="Helical" evidence="8">
    <location>
        <begin position="729"/>
        <end position="747"/>
    </location>
</feature>
<dbReference type="GO" id="GO:0005886">
    <property type="term" value="C:plasma membrane"/>
    <property type="evidence" value="ECO:0007669"/>
    <property type="project" value="TreeGrafter"/>
</dbReference>
<feature type="transmembrane region" description="Helical" evidence="8">
    <location>
        <begin position="593"/>
        <end position="618"/>
    </location>
</feature>
<comment type="subcellular location">
    <subcellularLocation>
        <location evidence="1">Membrane</location>
        <topology evidence="1">Multi-pass membrane protein</topology>
    </subcellularLocation>
</comment>
<evidence type="ECO:0000256" key="4">
    <source>
        <dbReference type="ARBA" id="ARBA00022692"/>
    </source>
</evidence>
<evidence type="ECO:0000259" key="9">
    <source>
        <dbReference type="Pfam" id="PF02714"/>
    </source>
</evidence>
<feature type="transmembrane region" description="Helical" evidence="8">
    <location>
        <begin position="186"/>
        <end position="205"/>
    </location>
</feature>
<feature type="domain" description="CSC1/OSCA1-like N-terminal transmembrane" evidence="10">
    <location>
        <begin position="24"/>
        <end position="206"/>
    </location>
</feature>
<dbReference type="PANTHER" id="PTHR13018:SF5">
    <property type="entry name" value="RE44586P"/>
    <property type="match status" value="1"/>
</dbReference>
<feature type="transmembrane region" description="Helical" evidence="8">
    <location>
        <begin position="443"/>
        <end position="465"/>
    </location>
</feature>
<feature type="domain" description="CSC1/OSCA1-like cytosolic" evidence="11">
    <location>
        <begin position="227"/>
        <end position="431"/>
    </location>
</feature>
<proteinExistence type="inferred from homology"/>
<evidence type="ECO:0000256" key="2">
    <source>
        <dbReference type="ARBA" id="ARBA00007779"/>
    </source>
</evidence>
<feature type="region of interest" description="Disordered" evidence="7">
    <location>
        <begin position="290"/>
        <end position="342"/>
    </location>
</feature>
<dbReference type="EMBL" id="ML996090">
    <property type="protein sequence ID" value="KAF2149830.1"/>
    <property type="molecule type" value="Genomic_DNA"/>
</dbReference>
<organism evidence="12 13">
    <name type="scientific">Myriangium duriaei CBS 260.36</name>
    <dbReference type="NCBI Taxonomy" id="1168546"/>
    <lineage>
        <taxon>Eukaryota</taxon>
        <taxon>Fungi</taxon>
        <taxon>Dikarya</taxon>
        <taxon>Ascomycota</taxon>
        <taxon>Pezizomycotina</taxon>
        <taxon>Dothideomycetes</taxon>
        <taxon>Dothideomycetidae</taxon>
        <taxon>Myriangiales</taxon>
        <taxon>Myriangiaceae</taxon>
        <taxon>Myriangium</taxon>
    </lineage>
</organism>
<dbReference type="InterPro" id="IPR003864">
    <property type="entry name" value="CSC1/OSCA1-like_7TM"/>
</dbReference>
<accession>A0A9P4IY26</accession>
<feature type="transmembrane region" description="Helical" evidence="8">
    <location>
        <begin position="639"/>
        <end position="659"/>
    </location>
</feature>
<protein>
    <submittedName>
        <fullName evidence="12">DUF221-domain-containing protein</fullName>
    </submittedName>
</protein>
<keyword evidence="6 8" id="KW-0472">Membrane</keyword>
<evidence type="ECO:0000256" key="8">
    <source>
        <dbReference type="SAM" id="Phobius"/>
    </source>
</evidence>
<evidence type="ECO:0000256" key="3">
    <source>
        <dbReference type="ARBA" id="ARBA00022448"/>
    </source>
</evidence>
<dbReference type="Proteomes" id="UP000799439">
    <property type="component" value="Unassembled WGS sequence"/>
</dbReference>
<feature type="transmembrane region" description="Helical" evidence="8">
    <location>
        <begin position="498"/>
        <end position="517"/>
    </location>
</feature>